<evidence type="ECO:0000256" key="6">
    <source>
        <dbReference type="SAM" id="Phobius"/>
    </source>
</evidence>
<evidence type="ECO:0000313" key="8">
    <source>
        <dbReference type="EMBL" id="KAG8199474.1"/>
    </source>
</evidence>
<feature type="region of interest" description="Disordered" evidence="5">
    <location>
        <begin position="321"/>
        <end position="343"/>
    </location>
</feature>
<evidence type="ECO:0000256" key="1">
    <source>
        <dbReference type="ARBA" id="ARBA00004141"/>
    </source>
</evidence>
<gene>
    <name evidence="8" type="ORF">JTE90_009322</name>
</gene>
<dbReference type="Gene3D" id="1.20.1070.10">
    <property type="entry name" value="Rhodopsin 7-helix transmembrane proteins"/>
    <property type="match status" value="1"/>
</dbReference>
<dbReference type="PANTHER" id="PTHR47154">
    <property type="entry name" value="G-PROTEIN COUPLED RECEPTOR MTH-RELATED"/>
    <property type="match status" value="1"/>
</dbReference>
<dbReference type="Proteomes" id="UP000827092">
    <property type="component" value="Unassembled WGS sequence"/>
</dbReference>
<feature type="transmembrane region" description="Helical" evidence="6">
    <location>
        <begin position="118"/>
        <end position="138"/>
    </location>
</feature>
<feature type="transmembrane region" description="Helical" evidence="6">
    <location>
        <begin position="279"/>
        <end position="300"/>
    </location>
</feature>
<dbReference type="GO" id="GO:0005886">
    <property type="term" value="C:plasma membrane"/>
    <property type="evidence" value="ECO:0007669"/>
    <property type="project" value="TreeGrafter"/>
</dbReference>
<feature type="transmembrane region" description="Helical" evidence="6">
    <location>
        <begin position="159"/>
        <end position="180"/>
    </location>
</feature>
<comment type="subcellular location">
    <subcellularLocation>
        <location evidence="1">Membrane</location>
        <topology evidence="1">Multi-pass membrane protein</topology>
    </subcellularLocation>
</comment>
<dbReference type="CDD" id="cd15039">
    <property type="entry name" value="7tmB3_Methuselah-like"/>
    <property type="match status" value="1"/>
</dbReference>
<feature type="transmembrane region" description="Helical" evidence="6">
    <location>
        <begin position="52"/>
        <end position="77"/>
    </location>
</feature>
<keyword evidence="2 6" id="KW-0812">Transmembrane</keyword>
<evidence type="ECO:0000256" key="2">
    <source>
        <dbReference type="ARBA" id="ARBA00022692"/>
    </source>
</evidence>
<comment type="caution">
    <text evidence="8">The sequence shown here is derived from an EMBL/GenBank/DDBJ whole genome shotgun (WGS) entry which is preliminary data.</text>
</comment>
<dbReference type="AlphaFoldDB" id="A0AAV6VS43"/>
<evidence type="ECO:0000256" key="3">
    <source>
        <dbReference type="ARBA" id="ARBA00022989"/>
    </source>
</evidence>
<reference evidence="8 9" key="1">
    <citation type="journal article" date="2022" name="Nat. Ecol. Evol.">
        <title>A masculinizing supergene underlies an exaggerated male reproductive morph in a spider.</title>
        <authorList>
            <person name="Hendrickx F."/>
            <person name="De Corte Z."/>
            <person name="Sonet G."/>
            <person name="Van Belleghem S.M."/>
            <person name="Kostlbacher S."/>
            <person name="Vangestel C."/>
        </authorList>
    </citation>
    <scope>NUCLEOTIDE SEQUENCE [LARGE SCALE GENOMIC DNA]</scope>
    <source>
        <strain evidence="8">W744_W776</strain>
    </source>
</reference>
<dbReference type="PANTHER" id="PTHR47154:SF2">
    <property type="entry name" value="G-PROTEIN COUPLED RECEPTOR MTH-RELATED"/>
    <property type="match status" value="1"/>
</dbReference>
<evidence type="ECO:0000313" key="9">
    <source>
        <dbReference type="Proteomes" id="UP000827092"/>
    </source>
</evidence>
<dbReference type="PROSITE" id="PS50261">
    <property type="entry name" value="G_PROTEIN_RECEP_F2_4"/>
    <property type="match status" value="1"/>
</dbReference>
<dbReference type="GO" id="GO:0008528">
    <property type="term" value="F:G protein-coupled peptide receptor activity"/>
    <property type="evidence" value="ECO:0007669"/>
    <property type="project" value="TreeGrafter"/>
</dbReference>
<dbReference type="Pfam" id="PF00002">
    <property type="entry name" value="7tm_2"/>
    <property type="match status" value="1"/>
</dbReference>
<protein>
    <recommendedName>
        <fullName evidence="7">G-protein coupled receptors family 2 profile 2 domain-containing protein</fullName>
    </recommendedName>
</protein>
<organism evidence="8 9">
    <name type="scientific">Oedothorax gibbosus</name>
    <dbReference type="NCBI Taxonomy" id="931172"/>
    <lineage>
        <taxon>Eukaryota</taxon>
        <taxon>Metazoa</taxon>
        <taxon>Ecdysozoa</taxon>
        <taxon>Arthropoda</taxon>
        <taxon>Chelicerata</taxon>
        <taxon>Arachnida</taxon>
        <taxon>Araneae</taxon>
        <taxon>Araneomorphae</taxon>
        <taxon>Entelegynae</taxon>
        <taxon>Araneoidea</taxon>
        <taxon>Linyphiidae</taxon>
        <taxon>Erigoninae</taxon>
        <taxon>Oedothorax</taxon>
    </lineage>
</organism>
<proteinExistence type="predicted"/>
<feature type="domain" description="G-protein coupled receptors family 2 profile 2" evidence="7">
    <location>
        <begin position="52"/>
        <end position="303"/>
    </location>
</feature>
<keyword evidence="9" id="KW-1185">Reference proteome</keyword>
<feature type="transmembrane region" description="Helical" evidence="6">
    <location>
        <begin position="89"/>
        <end position="112"/>
    </location>
</feature>
<sequence length="343" mass="38898">MEYENFITSTTIEWMDTQENFTKSSIDSFETSTNITFTNVSTSVQRPVLSKYYPILAAELGLSIICSAILILIYVIIGEHRTLPGKNVISISLCLIVTYVLLMIDLLMRNMIPYDICFAMGVTVQTFFLATFFWTNVMSYDIMRTMASVKQDSEKSSKFWIYSIYAWTMTLLCILPAVIFDHSDLVPPAYKPKFGVKKCWLSGQIAFLVYFNAPVGLTLAANCVFFALTARTIVRVRSAAAILATNRHKKRYRLCMKLVLIMGLVWITEFIPWFTGIYWLYAIAGMLNCLHGVYLFLIFACKRRTLQQVADVVAWPRLNRSPPPVGKQTQSPSLVTVSTTVSS</sequence>
<dbReference type="InterPro" id="IPR000832">
    <property type="entry name" value="GPCR_2_secretin-like"/>
</dbReference>
<accession>A0AAV6VS43</accession>
<evidence type="ECO:0000259" key="7">
    <source>
        <dbReference type="PROSITE" id="PS50261"/>
    </source>
</evidence>
<dbReference type="SUPFAM" id="SSF81321">
    <property type="entry name" value="Family A G protein-coupled receptor-like"/>
    <property type="match status" value="1"/>
</dbReference>
<keyword evidence="4 6" id="KW-0472">Membrane</keyword>
<dbReference type="InterPro" id="IPR017981">
    <property type="entry name" value="GPCR_2-like_7TM"/>
</dbReference>
<evidence type="ECO:0000256" key="4">
    <source>
        <dbReference type="ARBA" id="ARBA00023136"/>
    </source>
</evidence>
<feature type="transmembrane region" description="Helical" evidence="6">
    <location>
        <begin position="200"/>
        <end position="228"/>
    </location>
</feature>
<feature type="transmembrane region" description="Helical" evidence="6">
    <location>
        <begin position="254"/>
        <end position="273"/>
    </location>
</feature>
<dbReference type="InterPro" id="IPR051384">
    <property type="entry name" value="Mth_GPCR"/>
</dbReference>
<dbReference type="GO" id="GO:0007166">
    <property type="term" value="P:cell surface receptor signaling pathway"/>
    <property type="evidence" value="ECO:0007669"/>
    <property type="project" value="InterPro"/>
</dbReference>
<evidence type="ECO:0000256" key="5">
    <source>
        <dbReference type="SAM" id="MobiDB-lite"/>
    </source>
</evidence>
<name>A0AAV6VS43_9ARAC</name>
<dbReference type="EMBL" id="JAFNEN010000026">
    <property type="protein sequence ID" value="KAG8199474.1"/>
    <property type="molecule type" value="Genomic_DNA"/>
</dbReference>
<keyword evidence="3 6" id="KW-1133">Transmembrane helix</keyword>